<accession>A0A182V9F9</accession>
<dbReference type="AlphaFoldDB" id="A0A182V9F9"/>
<dbReference type="Proteomes" id="UP000075903">
    <property type="component" value="Unassembled WGS sequence"/>
</dbReference>
<proteinExistence type="predicted"/>
<dbReference type="EnsemblMetazoa" id="AMEM011126-RA">
    <property type="protein sequence ID" value="AMEM011126-PA"/>
    <property type="gene ID" value="AMEM011126"/>
</dbReference>
<sequence length="113" mass="12556">MVKPVVVMVELKFSTNKFAPKKIATKKFATNKYPNKIFATNICAPKKFATKKFAPKKFATKKFATKKAHHLAQESRPDPFAPPLFHVHNTRVCVISASPTEASQAPKSGKMIV</sequence>
<dbReference type="VEuPathDB" id="VectorBase:AMEM011126"/>
<keyword evidence="2" id="KW-1185">Reference proteome</keyword>
<protein>
    <submittedName>
        <fullName evidence="1">Uncharacterized protein</fullName>
    </submittedName>
</protein>
<name>A0A182V9F9_ANOME</name>
<organism evidence="1 2">
    <name type="scientific">Anopheles merus</name>
    <name type="common">Mosquito</name>
    <dbReference type="NCBI Taxonomy" id="30066"/>
    <lineage>
        <taxon>Eukaryota</taxon>
        <taxon>Metazoa</taxon>
        <taxon>Ecdysozoa</taxon>
        <taxon>Arthropoda</taxon>
        <taxon>Hexapoda</taxon>
        <taxon>Insecta</taxon>
        <taxon>Pterygota</taxon>
        <taxon>Neoptera</taxon>
        <taxon>Endopterygota</taxon>
        <taxon>Diptera</taxon>
        <taxon>Nematocera</taxon>
        <taxon>Culicoidea</taxon>
        <taxon>Culicidae</taxon>
        <taxon>Anophelinae</taxon>
        <taxon>Anopheles</taxon>
    </lineage>
</organism>
<reference evidence="1" key="1">
    <citation type="submission" date="2020-05" db="UniProtKB">
        <authorList>
            <consortium name="EnsemblMetazoa"/>
        </authorList>
    </citation>
    <scope>IDENTIFICATION</scope>
    <source>
        <strain evidence="1">MAF</strain>
    </source>
</reference>
<evidence type="ECO:0000313" key="1">
    <source>
        <dbReference type="EnsemblMetazoa" id="AMEM011126-PA"/>
    </source>
</evidence>
<evidence type="ECO:0000313" key="2">
    <source>
        <dbReference type="Proteomes" id="UP000075903"/>
    </source>
</evidence>